<evidence type="ECO:0000313" key="2">
    <source>
        <dbReference type="Proteomes" id="UP000828390"/>
    </source>
</evidence>
<proteinExistence type="predicted"/>
<sequence>MQSPVRIHAGIFVARFVLSGNNPGSPGFRLCGGTYTDLGVLLADDRTEFEVLDSASDASCVCVVSLSDVEMTSSGSLRTGNKWFR</sequence>
<dbReference type="AlphaFoldDB" id="A0A9D4E707"/>
<dbReference type="Proteomes" id="UP000828390">
    <property type="component" value="Unassembled WGS sequence"/>
</dbReference>
<comment type="caution">
    <text evidence="1">The sequence shown here is derived from an EMBL/GenBank/DDBJ whole genome shotgun (WGS) entry which is preliminary data.</text>
</comment>
<reference evidence="1" key="2">
    <citation type="submission" date="2020-11" db="EMBL/GenBank/DDBJ databases">
        <authorList>
            <person name="McCartney M.A."/>
            <person name="Auch B."/>
            <person name="Kono T."/>
            <person name="Mallez S."/>
            <person name="Becker A."/>
            <person name="Gohl D.M."/>
            <person name="Silverstein K.A.T."/>
            <person name="Koren S."/>
            <person name="Bechman K.B."/>
            <person name="Herman A."/>
            <person name="Abrahante J.E."/>
            <person name="Garbe J."/>
        </authorList>
    </citation>
    <scope>NUCLEOTIDE SEQUENCE</scope>
    <source>
        <strain evidence="1">Duluth1</strain>
        <tissue evidence="1">Whole animal</tissue>
    </source>
</reference>
<gene>
    <name evidence="1" type="ORF">DPMN_175309</name>
</gene>
<organism evidence="1 2">
    <name type="scientific">Dreissena polymorpha</name>
    <name type="common">Zebra mussel</name>
    <name type="synonym">Mytilus polymorpha</name>
    <dbReference type="NCBI Taxonomy" id="45954"/>
    <lineage>
        <taxon>Eukaryota</taxon>
        <taxon>Metazoa</taxon>
        <taxon>Spiralia</taxon>
        <taxon>Lophotrochozoa</taxon>
        <taxon>Mollusca</taxon>
        <taxon>Bivalvia</taxon>
        <taxon>Autobranchia</taxon>
        <taxon>Heteroconchia</taxon>
        <taxon>Euheterodonta</taxon>
        <taxon>Imparidentia</taxon>
        <taxon>Neoheterodontei</taxon>
        <taxon>Myida</taxon>
        <taxon>Dreissenoidea</taxon>
        <taxon>Dreissenidae</taxon>
        <taxon>Dreissena</taxon>
    </lineage>
</organism>
<dbReference type="EMBL" id="JAIWYP010000009">
    <property type="protein sequence ID" value="KAH3773938.1"/>
    <property type="molecule type" value="Genomic_DNA"/>
</dbReference>
<name>A0A9D4E707_DREPO</name>
<reference evidence="1" key="1">
    <citation type="journal article" date="2019" name="bioRxiv">
        <title>The Genome of the Zebra Mussel, Dreissena polymorpha: A Resource for Invasive Species Research.</title>
        <authorList>
            <person name="McCartney M.A."/>
            <person name="Auch B."/>
            <person name="Kono T."/>
            <person name="Mallez S."/>
            <person name="Zhang Y."/>
            <person name="Obille A."/>
            <person name="Becker A."/>
            <person name="Abrahante J.E."/>
            <person name="Garbe J."/>
            <person name="Badalamenti J.P."/>
            <person name="Herman A."/>
            <person name="Mangelson H."/>
            <person name="Liachko I."/>
            <person name="Sullivan S."/>
            <person name="Sone E.D."/>
            <person name="Koren S."/>
            <person name="Silverstein K.A.T."/>
            <person name="Beckman K.B."/>
            <person name="Gohl D.M."/>
        </authorList>
    </citation>
    <scope>NUCLEOTIDE SEQUENCE</scope>
    <source>
        <strain evidence="1">Duluth1</strain>
        <tissue evidence="1">Whole animal</tissue>
    </source>
</reference>
<keyword evidence="2" id="KW-1185">Reference proteome</keyword>
<evidence type="ECO:0000313" key="1">
    <source>
        <dbReference type="EMBL" id="KAH3773938.1"/>
    </source>
</evidence>
<accession>A0A9D4E707</accession>
<protein>
    <submittedName>
        <fullName evidence="1">Uncharacterized protein</fullName>
    </submittedName>
</protein>